<proteinExistence type="predicted"/>
<evidence type="ECO:0000259" key="1">
    <source>
        <dbReference type="Pfam" id="PF09823"/>
    </source>
</evidence>
<dbReference type="InterPro" id="IPR018633">
    <property type="entry name" value="DUF2357"/>
</dbReference>
<protein>
    <recommendedName>
        <fullName evidence="1">DUF2357 domain-containing protein</fullName>
    </recommendedName>
</protein>
<dbReference type="Pfam" id="PF04411">
    <property type="entry name" value="PDDEXK_7"/>
    <property type="match status" value="1"/>
</dbReference>
<keyword evidence="3" id="KW-1185">Reference proteome</keyword>
<gene>
    <name evidence="2" type="ORF">SAMN04487942_2923</name>
</gene>
<accession>A0A1H8Q5V8</accession>
<feature type="domain" description="DUF2357" evidence="1">
    <location>
        <begin position="84"/>
        <end position="340"/>
    </location>
</feature>
<evidence type="ECO:0000313" key="3">
    <source>
        <dbReference type="Proteomes" id="UP000198657"/>
    </source>
</evidence>
<dbReference type="STRING" id="604089.SAMN04487942_2923"/>
<dbReference type="Proteomes" id="UP000198657">
    <property type="component" value="Unassembled WGS sequence"/>
</dbReference>
<reference evidence="3" key="1">
    <citation type="submission" date="2016-10" db="EMBL/GenBank/DDBJ databases">
        <authorList>
            <person name="Varghese N."/>
            <person name="Submissions S."/>
        </authorList>
    </citation>
    <scope>NUCLEOTIDE SEQUENCE [LARGE SCALE GENOMIC DNA]</scope>
    <source>
        <strain evidence="3">CGMCC 1.8704</strain>
    </source>
</reference>
<evidence type="ECO:0000313" key="2">
    <source>
        <dbReference type="EMBL" id="SEO49642.1"/>
    </source>
</evidence>
<dbReference type="RefSeq" id="WP_091172721.1">
    <property type="nucleotide sequence ID" value="NZ_CBCSFM010000004.1"/>
</dbReference>
<dbReference type="Pfam" id="PF09823">
    <property type="entry name" value="DUF2357"/>
    <property type="match status" value="1"/>
</dbReference>
<sequence>MIDPSDNSVIKLDFIKKGLTLEIISEGDSSLYKIDENSANENGEAFIQILEGRSYEYEFSKKKYRLKCSVEGIVSKSKKHEHRGRIIPNIYVGTLQLEVFSVDFPDKITKISIEVLATKFNNEPDISYRQNYRNMLESITEKCTDLLMQINSPVLQNFETDFNEDNETIYQRFCFVSSLINSKEFEEAVQKIISSPKTHWINEMEQSDTRKIKRFSSSEIRQLTSSSNRIKLQENHYLNSKGINSIPSKIFSTKKVESIDNAENRFVKHVLEVYLVFCEKCTDNFKVNTREKKEAVILVKKLEVQLNQPFFKEISRPTTLKLNSPVLQRKSGYREVLKTWLMFDLAAKLVWKGGDDVYSAGKKDIATLYEYWLFFALHDLFKEKFKLNQIEQDDIAYKHLISETKDGLNVIIKAGVHTALSGTYISENRKLKIKYSYNRSFKGGKIFNEDKGHGSWTTTLRPDYTLSFWPQEFSESDAEKNELIVHIHFDAKYKVTQFIINTKIDSKEIDEEELEERKGFYKNADLLKMHAYKDAIRRTGGAYILYPGTEAKELRGFHEIIPGLGAFAINPSNEVVGLKNLSEFIDKVINHLLDRTSQRENIASKGYDIHKDPKDDLNILKEPMPEYLNGAKLIPDDVFVLVGFYKDVEHYNWIGSKNLYNIRVDSHHGAIPLTIKELTAKYILLHTIGDSFSNELWEIKGEGVKVYSSAKMNSEGYATENSYLIYQIERSSSKEFENISWNFKELKNYESRRQSAKPFVVTLTDLMKVSEKKSNI</sequence>
<dbReference type="InterPro" id="IPR007505">
    <property type="entry name" value="PDDEXK_7"/>
</dbReference>
<organism evidence="2 3">
    <name type="scientific">Flavobacterium sinopsychrotolerans</name>
    <dbReference type="NCBI Taxonomy" id="604089"/>
    <lineage>
        <taxon>Bacteria</taxon>
        <taxon>Pseudomonadati</taxon>
        <taxon>Bacteroidota</taxon>
        <taxon>Flavobacteriia</taxon>
        <taxon>Flavobacteriales</taxon>
        <taxon>Flavobacteriaceae</taxon>
        <taxon>Flavobacterium</taxon>
    </lineage>
</organism>
<dbReference type="AlphaFoldDB" id="A0A1H8Q5V8"/>
<name>A0A1H8Q5V8_9FLAO</name>
<dbReference type="OrthoDB" id="32195at2"/>
<dbReference type="EMBL" id="FODN01000007">
    <property type="protein sequence ID" value="SEO49642.1"/>
    <property type="molecule type" value="Genomic_DNA"/>
</dbReference>